<reference evidence="7" key="1">
    <citation type="submission" date="2022-06" db="EMBL/GenBank/DDBJ databases">
        <title>Novel species in genus nocardia.</title>
        <authorList>
            <person name="Li F."/>
        </authorList>
    </citation>
    <scope>NUCLEOTIDE SEQUENCE</scope>
    <source>
        <strain evidence="7">CDC141</strain>
    </source>
</reference>
<feature type="active site" description="Proton donor" evidence="5">
    <location>
        <position position="120"/>
    </location>
</feature>
<feature type="binding site" evidence="5">
    <location>
        <begin position="87"/>
        <end position="92"/>
    </location>
    <ligand>
        <name>acetyl-CoA</name>
        <dbReference type="ChEBI" id="CHEBI:57288"/>
    </ligand>
</feature>
<evidence type="ECO:0000256" key="5">
    <source>
        <dbReference type="HAMAP-Rule" id="MF_01812"/>
    </source>
</evidence>
<dbReference type="InterPro" id="IPR025559">
    <property type="entry name" value="Eis_dom"/>
</dbReference>
<dbReference type="GO" id="GO:0030649">
    <property type="term" value="P:aminoglycoside antibiotic catabolic process"/>
    <property type="evidence" value="ECO:0007669"/>
    <property type="project" value="TreeGrafter"/>
</dbReference>
<evidence type="ECO:0000313" key="7">
    <source>
        <dbReference type="EMBL" id="MCM6778613.1"/>
    </source>
</evidence>
<comment type="subunit">
    <text evidence="5">Homohexamer; trimer of dimers.</text>
</comment>
<dbReference type="CDD" id="cd04301">
    <property type="entry name" value="NAT_SF"/>
    <property type="match status" value="1"/>
</dbReference>
<keyword evidence="4 5" id="KW-0012">Acyltransferase</keyword>
<dbReference type="Gene3D" id="3.30.1050.10">
    <property type="entry name" value="SCP2 sterol-binding domain"/>
    <property type="match status" value="1"/>
</dbReference>
<comment type="caution">
    <text evidence="5">Lacks conserved residue(s) required for the propagation of feature annotation.</text>
</comment>
<dbReference type="RefSeq" id="WP_251918121.1">
    <property type="nucleotide sequence ID" value="NZ_JAMRXG010000024.1"/>
</dbReference>
<proteinExistence type="inferred from homology"/>
<feature type="domain" description="N-acetyltransferase" evidence="6">
    <location>
        <begin position="4"/>
        <end position="148"/>
    </location>
</feature>
<keyword evidence="3 5" id="KW-0808">Transferase</keyword>
<dbReference type="Pfam" id="PF13527">
    <property type="entry name" value="Acetyltransf_9"/>
    <property type="match status" value="1"/>
</dbReference>
<accession>A0A9X2J0J2</accession>
<name>A0A9X2J0J2_9NOCA</name>
<dbReference type="GO" id="GO:0034069">
    <property type="term" value="F:aminoglycoside N-acetyltransferase activity"/>
    <property type="evidence" value="ECO:0007669"/>
    <property type="project" value="TreeGrafter"/>
</dbReference>
<dbReference type="Proteomes" id="UP001139157">
    <property type="component" value="Unassembled WGS sequence"/>
</dbReference>
<organism evidence="7 8">
    <name type="scientific">Nocardia pulmonis</name>
    <dbReference type="NCBI Taxonomy" id="2951408"/>
    <lineage>
        <taxon>Bacteria</taxon>
        <taxon>Bacillati</taxon>
        <taxon>Actinomycetota</taxon>
        <taxon>Actinomycetes</taxon>
        <taxon>Mycobacteriales</taxon>
        <taxon>Nocardiaceae</taxon>
        <taxon>Nocardia</taxon>
    </lineage>
</organism>
<evidence type="ECO:0000256" key="2">
    <source>
        <dbReference type="ARBA" id="ARBA00022488"/>
    </source>
</evidence>
<dbReference type="PROSITE" id="PS51186">
    <property type="entry name" value="GNAT"/>
    <property type="match status" value="1"/>
</dbReference>
<protein>
    <submittedName>
        <fullName evidence="7">GNAT family N-acetyltransferase</fullName>
    </submittedName>
</protein>
<feature type="binding site" evidence="5">
    <location>
        <begin position="79"/>
        <end position="81"/>
    </location>
    <ligand>
        <name>acetyl-CoA</name>
        <dbReference type="ChEBI" id="CHEBI:57288"/>
    </ligand>
</feature>
<evidence type="ECO:0000256" key="1">
    <source>
        <dbReference type="ARBA" id="ARBA00009213"/>
    </source>
</evidence>
<dbReference type="Pfam" id="PF17668">
    <property type="entry name" value="Acetyltransf_17"/>
    <property type="match status" value="1"/>
</dbReference>
<sequence>MTTIEILADDAEIRGAHGIFRTAMVGLPPLPSDAEGLWEPGRVLGARIDGELVGTANSYTSWLAVPGGERIAHAAVTHVGVLPTHTRRGVVTALLRHQLADFAARGEIVATLRASQGGIYERFGYGVATAMARAELDPRRARLRDTVPASGPVRFLDLDVVWESLAKIYAAQILSRPGAIGRSQYWWRLQELTHASPGYVVAHGLPGSEDGFARYRPRDTTDWPRSPHRTIVVDDLVAATPRAQAGLVRHLLSIDVADTIVFPTVAPDFPLRHLLTDERATTLSAIRDETWLRLIDVLAALRRRTYRPGSELVLAVTDPIRTANSGAYRISAESVTRTTETADLTTDIAALSAAYLGGTSWRHLALAGRVRGGDPEAVARADELFGVGEAPFSGTWF</sequence>
<comment type="similarity">
    <text evidence="1 5">Belongs to the acetyltransferase Eis family.</text>
</comment>
<dbReference type="NCBIfam" id="NF002367">
    <property type="entry name" value="PRK01346.1-4"/>
    <property type="match status" value="1"/>
</dbReference>
<dbReference type="AlphaFoldDB" id="A0A9X2J0J2"/>
<dbReference type="InterPro" id="IPR016181">
    <property type="entry name" value="Acyl_CoA_acyltransferase"/>
</dbReference>
<gene>
    <name evidence="7" type="ORF">NDR86_34530</name>
</gene>
<evidence type="ECO:0000259" key="6">
    <source>
        <dbReference type="PROSITE" id="PS51186"/>
    </source>
</evidence>
<comment type="caution">
    <text evidence="7">The sequence shown here is derived from an EMBL/GenBank/DDBJ whole genome shotgun (WGS) entry which is preliminary data.</text>
</comment>
<dbReference type="SUPFAM" id="SSF55729">
    <property type="entry name" value="Acyl-CoA N-acyltransferases (Nat)"/>
    <property type="match status" value="1"/>
</dbReference>
<dbReference type="Gene3D" id="3.40.630.30">
    <property type="match status" value="2"/>
</dbReference>
<keyword evidence="8" id="KW-1185">Reference proteome</keyword>
<feature type="active site" description="Proton acceptor; via carboxylate" evidence="5">
    <location>
        <position position="397"/>
    </location>
</feature>
<dbReference type="InterPro" id="IPR000182">
    <property type="entry name" value="GNAT_dom"/>
</dbReference>
<dbReference type="PANTHER" id="PTHR37817">
    <property type="entry name" value="N-ACETYLTRANSFERASE EIS"/>
    <property type="match status" value="1"/>
</dbReference>
<dbReference type="EMBL" id="JAMRXG010000024">
    <property type="protein sequence ID" value="MCM6778613.1"/>
    <property type="molecule type" value="Genomic_DNA"/>
</dbReference>
<dbReference type="Pfam" id="PF13530">
    <property type="entry name" value="SCP2_2"/>
    <property type="match status" value="1"/>
</dbReference>
<evidence type="ECO:0000256" key="3">
    <source>
        <dbReference type="ARBA" id="ARBA00022679"/>
    </source>
</evidence>
<evidence type="ECO:0000313" key="8">
    <source>
        <dbReference type="Proteomes" id="UP001139157"/>
    </source>
</evidence>
<keyword evidence="2" id="KW-1036">Host cytoplasmic vesicle</keyword>
<dbReference type="InterPro" id="IPR036527">
    <property type="entry name" value="SCP2_sterol-bd_dom_sf"/>
</dbReference>
<dbReference type="SUPFAM" id="SSF55718">
    <property type="entry name" value="SCP-like"/>
    <property type="match status" value="1"/>
</dbReference>
<evidence type="ECO:0000256" key="4">
    <source>
        <dbReference type="ARBA" id="ARBA00023315"/>
    </source>
</evidence>
<dbReference type="InterPro" id="IPR051554">
    <property type="entry name" value="Acetyltransferase_Eis"/>
</dbReference>
<dbReference type="HAMAP" id="MF_01812">
    <property type="entry name" value="Eis"/>
    <property type="match status" value="1"/>
</dbReference>
<dbReference type="PANTHER" id="PTHR37817:SF1">
    <property type="entry name" value="N-ACETYLTRANSFERASE EIS"/>
    <property type="match status" value="1"/>
</dbReference>
<dbReference type="InterPro" id="IPR041380">
    <property type="entry name" value="Acetyltransf_17"/>
</dbReference>
<dbReference type="InterPro" id="IPR022902">
    <property type="entry name" value="NAcTrfase_Eis"/>
</dbReference>